<feature type="disulfide bond" evidence="13">
    <location>
        <begin position="119"/>
        <end position="129"/>
    </location>
</feature>
<evidence type="ECO:0000256" key="10">
    <source>
        <dbReference type="ARBA" id="ARBA00023136"/>
    </source>
</evidence>
<gene>
    <name evidence="20" type="ORF">U0070_024431</name>
</gene>
<dbReference type="GO" id="GO:0033627">
    <property type="term" value="P:cell adhesion mediated by integrin"/>
    <property type="evidence" value="ECO:0007669"/>
    <property type="project" value="TreeGrafter"/>
</dbReference>
<dbReference type="Pfam" id="PF17205">
    <property type="entry name" value="PSI_integrin"/>
    <property type="match status" value="1"/>
</dbReference>
<feature type="disulfide bond" evidence="13">
    <location>
        <begin position="560"/>
        <end position="565"/>
    </location>
</feature>
<keyword evidence="5 14" id="KW-0812">Transmembrane</keyword>
<dbReference type="GO" id="GO:0005925">
    <property type="term" value="C:focal adhesion"/>
    <property type="evidence" value="ECO:0007669"/>
    <property type="project" value="TreeGrafter"/>
</dbReference>
<dbReference type="FunFam" id="2.10.25.10:FF:000098">
    <property type="entry name" value="Integrin beta"/>
    <property type="match status" value="1"/>
</dbReference>
<organism evidence="20 21">
    <name type="scientific">Myodes glareolus</name>
    <name type="common">Bank vole</name>
    <name type="synonym">Clethrionomys glareolus</name>
    <dbReference type="NCBI Taxonomy" id="447135"/>
    <lineage>
        <taxon>Eukaryota</taxon>
        <taxon>Metazoa</taxon>
        <taxon>Chordata</taxon>
        <taxon>Craniata</taxon>
        <taxon>Vertebrata</taxon>
        <taxon>Euteleostomi</taxon>
        <taxon>Mammalia</taxon>
        <taxon>Eutheria</taxon>
        <taxon>Euarchontoglires</taxon>
        <taxon>Glires</taxon>
        <taxon>Rodentia</taxon>
        <taxon>Myomorpha</taxon>
        <taxon>Muroidea</taxon>
        <taxon>Cricetidae</taxon>
        <taxon>Arvicolinae</taxon>
        <taxon>Myodes</taxon>
    </lineage>
</organism>
<reference evidence="20 21" key="1">
    <citation type="journal article" date="2023" name="bioRxiv">
        <title>Conserved and derived expression patterns and positive selection on dental genes reveal complex evolutionary context of ever-growing rodent molars.</title>
        <authorList>
            <person name="Calamari Z.T."/>
            <person name="Song A."/>
            <person name="Cohen E."/>
            <person name="Akter M."/>
            <person name="Roy R.D."/>
            <person name="Hallikas O."/>
            <person name="Christensen M.M."/>
            <person name="Li P."/>
            <person name="Marangoni P."/>
            <person name="Jernvall J."/>
            <person name="Klein O.D."/>
        </authorList>
    </citation>
    <scope>NUCLEOTIDE SEQUENCE [LARGE SCALE GENOMIC DNA]</scope>
    <source>
        <strain evidence="20">V071</strain>
    </source>
</reference>
<feature type="disulfide bond" evidence="13">
    <location>
        <begin position="493"/>
        <end position="497"/>
    </location>
</feature>
<dbReference type="Gene3D" id="6.20.50.10">
    <property type="match status" value="1"/>
</dbReference>
<comment type="similarity">
    <text evidence="2 14">Belongs to the integrin beta chain family.</text>
</comment>
<evidence type="ECO:0000256" key="4">
    <source>
        <dbReference type="ARBA" id="ARBA00022536"/>
    </source>
</evidence>
<evidence type="ECO:0000259" key="18">
    <source>
        <dbReference type="SMART" id="SM00423"/>
    </source>
</evidence>
<dbReference type="InterPro" id="IPR057073">
    <property type="entry name" value="EGF_integrin_2"/>
</dbReference>
<evidence type="ECO:0000256" key="8">
    <source>
        <dbReference type="ARBA" id="ARBA00022989"/>
    </source>
</evidence>
<feature type="disulfide bond" evidence="13">
    <location>
        <begin position="515"/>
        <end position="554"/>
    </location>
</feature>
<dbReference type="Gene3D" id="2.60.40.1510">
    <property type="entry name" value="ntegrin, alpha v. Chain A, domain 3"/>
    <property type="match status" value="1"/>
</dbReference>
<keyword evidence="8 16" id="KW-1133">Transmembrane helix</keyword>
<keyword evidence="21" id="KW-1185">Reference proteome</keyword>
<dbReference type="InterPro" id="IPR032695">
    <property type="entry name" value="Integrin_dom_sf"/>
</dbReference>
<dbReference type="Proteomes" id="UP001488838">
    <property type="component" value="Unassembled WGS sequence"/>
</dbReference>
<sequence>MGSERCGLPLAQPPSPPRAYRLWGWVPALLSFDEWKEGQHPQPPPPVVPEAAVVTGRTVVNGEGTRVLNRISTEGNLPKPKAGAVDMLGRHPLLLILTGLLSLGSGLSQLCTRDRVSTCRDCIRSGPGCAWCQKLNFTGQGQPESVRCDTPEQLLLRGCTSEYLVDPKSLAEPQEDKDRDWKQLSPQNVTLYLRPGQAAAFNVSVQQTQVNSVDLYLLMAISDSMQGHLSNVQTLGSDLLQALNEITRSGHIGFGFIRNMTFQHILKLTDDSSQFQKELAKQLVSGNLNTPKGQLDAMVQVATCLREIGWRNGTRFLVLVTDNDFYLAKDKSPGTRQNFSDSHCHLEDGVFKSRREPDDHSVLQLARKLAENNIQPIVMVPSRMVKTHERLTTFISMLAIRELSGDSSTRLTSKVFLDHTTIPNTLKVTYDSFCGNGTSSTGKFRGECDGGQINNQVTFQVTVMASECIQKQAFVIQAPSSTDSVTVRVLPQCECQCRDPSQEHGLCGGKGVMECGICRCNSGYIGENCECQTQGQSSQELQRSCRKDNSSIVCSGLGDCICGRCECHTSDIANKVIFGRYCECDNTNCERYEGQVCGGPQRGSCSCDQCVCKEGYEGSACQCRRSTEGCLSKNLVVCNGHGQCRCNRCECDPGYQPPLCEESSGAFSRCHKYISCAKCLKLSNGICCFWECMDLLSSEFHRKNCSEQDAEGCWTTYTVRQRDRRSIYSIYVEESRECPSVTTIVLSIAVGVLLLAVLLLVFWIIYLKETQKVKLSRMVGVGRTLDQPPDKKGSEGGKKEGGEKEGKKS</sequence>
<feature type="disulfide bond" evidence="13">
    <location>
        <begin position="670"/>
        <end position="679"/>
    </location>
</feature>
<dbReference type="PANTHER" id="PTHR10082">
    <property type="entry name" value="INTEGRIN BETA SUBUNIT"/>
    <property type="match status" value="1"/>
</dbReference>
<evidence type="ECO:0000259" key="17">
    <source>
        <dbReference type="SMART" id="SM00187"/>
    </source>
</evidence>
<feature type="non-terminal residue" evidence="20">
    <location>
        <position position="809"/>
    </location>
</feature>
<evidence type="ECO:0000256" key="2">
    <source>
        <dbReference type="ARBA" id="ARBA00007449"/>
    </source>
</evidence>
<dbReference type="PIRSF" id="PIRSF002512">
    <property type="entry name" value="Integrin_B"/>
    <property type="match status" value="1"/>
</dbReference>
<feature type="disulfide bond" evidence="13">
    <location>
        <begin position="468"/>
        <end position="705"/>
    </location>
</feature>
<feature type="disulfide bond" evidence="13">
    <location>
        <begin position="607"/>
        <end position="638"/>
    </location>
</feature>
<keyword evidence="7" id="KW-0677">Repeat</keyword>
<dbReference type="GO" id="GO:0001540">
    <property type="term" value="F:amyloid-beta binding"/>
    <property type="evidence" value="ECO:0007669"/>
    <property type="project" value="TreeGrafter"/>
</dbReference>
<dbReference type="FunFam" id="2.10.25.10:FF:000442">
    <property type="entry name" value="Integrin beta"/>
    <property type="match status" value="1"/>
</dbReference>
<feature type="compositionally biased region" description="Basic and acidic residues" evidence="15">
    <location>
        <begin position="788"/>
        <end position="809"/>
    </location>
</feature>
<feature type="domain" description="PSI" evidence="18">
    <location>
        <begin position="110"/>
        <end position="160"/>
    </location>
</feature>
<dbReference type="InterPro" id="IPR036465">
    <property type="entry name" value="vWFA_dom_sf"/>
</dbReference>
<dbReference type="GO" id="GO:0009986">
    <property type="term" value="C:cell surface"/>
    <property type="evidence" value="ECO:0007669"/>
    <property type="project" value="TreeGrafter"/>
</dbReference>
<dbReference type="GO" id="GO:0005178">
    <property type="term" value="F:integrin binding"/>
    <property type="evidence" value="ECO:0007669"/>
    <property type="project" value="TreeGrafter"/>
</dbReference>
<dbReference type="FunFam" id="2.10.25.10:FF:000076">
    <property type="entry name" value="Integrin beta"/>
    <property type="match status" value="1"/>
</dbReference>
<dbReference type="SUPFAM" id="SSF57196">
    <property type="entry name" value="EGF/Laminin"/>
    <property type="match status" value="2"/>
</dbReference>
<dbReference type="InterPro" id="IPR015812">
    <property type="entry name" value="Integrin_bsu"/>
</dbReference>
<dbReference type="InterPro" id="IPR013111">
    <property type="entry name" value="EGF_extracell"/>
</dbReference>
<dbReference type="Gene3D" id="2.10.25.10">
    <property type="entry name" value="Laminin"/>
    <property type="match status" value="4"/>
</dbReference>
<evidence type="ECO:0000256" key="9">
    <source>
        <dbReference type="ARBA" id="ARBA00023037"/>
    </source>
</evidence>
<dbReference type="Gene3D" id="3.40.50.410">
    <property type="entry name" value="von Willebrand factor, type A domain"/>
    <property type="match status" value="1"/>
</dbReference>
<dbReference type="InterPro" id="IPR002369">
    <property type="entry name" value="Integrin_bsu_VWA"/>
</dbReference>
<evidence type="ECO:0000256" key="7">
    <source>
        <dbReference type="ARBA" id="ARBA00022737"/>
    </source>
</evidence>
<evidence type="ECO:0000256" key="14">
    <source>
        <dbReference type="RuleBase" id="RU000633"/>
    </source>
</evidence>
<proteinExistence type="inferred from homology"/>
<dbReference type="Pfam" id="PF00362">
    <property type="entry name" value="Integrin_beta"/>
    <property type="match status" value="2"/>
</dbReference>
<dbReference type="SMART" id="SM00423">
    <property type="entry name" value="PSI"/>
    <property type="match status" value="2"/>
</dbReference>
<keyword evidence="4" id="KW-0245">EGF-like domain</keyword>
<feature type="transmembrane region" description="Helical" evidence="16">
    <location>
        <begin position="744"/>
        <end position="767"/>
    </location>
</feature>
<evidence type="ECO:0000313" key="21">
    <source>
        <dbReference type="Proteomes" id="UP001488838"/>
    </source>
</evidence>
<dbReference type="SUPFAM" id="SSF69179">
    <property type="entry name" value="Integrin domains"/>
    <property type="match status" value="1"/>
</dbReference>
<comment type="caution">
    <text evidence="20">The sequence shown here is derived from an EMBL/GenBank/DDBJ whole genome shotgun (WGS) entry which is preliminary data.</text>
</comment>
<dbReference type="Pfam" id="PF23105">
    <property type="entry name" value="EGF_integrin"/>
    <property type="match status" value="1"/>
</dbReference>
<feature type="disulfide bond" evidence="13">
    <location>
        <begin position="122"/>
        <end position="159"/>
    </location>
</feature>
<dbReference type="GO" id="GO:0030593">
    <property type="term" value="P:neutrophil chemotaxis"/>
    <property type="evidence" value="ECO:0007669"/>
    <property type="project" value="TreeGrafter"/>
</dbReference>
<feature type="disulfide bond" evidence="13">
    <location>
        <begin position="612"/>
        <end position="621"/>
    </location>
</feature>
<keyword evidence="3" id="KW-1003">Cell membrane</keyword>
<feature type="disulfide bond" evidence="13">
    <location>
        <begin position="567"/>
        <end position="582"/>
    </location>
</feature>
<dbReference type="InterPro" id="IPR012896">
    <property type="entry name" value="Integrin_bsu_tail"/>
</dbReference>
<feature type="disulfide bond" evidence="13">
    <location>
        <begin position="623"/>
        <end position="630"/>
    </location>
</feature>
<evidence type="ECO:0000259" key="19">
    <source>
        <dbReference type="SMART" id="SM01242"/>
    </source>
</evidence>
<feature type="disulfide bond" evidence="13">
    <location>
        <begin position="692"/>
        <end position="713"/>
    </location>
</feature>
<dbReference type="PROSITE" id="PS00243">
    <property type="entry name" value="I_EGF_1"/>
    <property type="match status" value="1"/>
</dbReference>
<feature type="disulfide bond" evidence="13">
    <location>
        <begin position="584"/>
        <end position="589"/>
    </location>
</feature>
<feature type="domain" description="Integrin beta subunit tail" evidence="19">
    <location>
        <begin position="670"/>
        <end position="740"/>
    </location>
</feature>
<dbReference type="GO" id="GO:0007160">
    <property type="term" value="P:cell-matrix adhesion"/>
    <property type="evidence" value="ECO:0007669"/>
    <property type="project" value="TreeGrafter"/>
</dbReference>
<dbReference type="SUPFAM" id="SSF69687">
    <property type="entry name" value="Integrin beta tail domain"/>
    <property type="match status" value="1"/>
</dbReference>
<dbReference type="PROSITE" id="PS52047">
    <property type="entry name" value="I_EGF_2"/>
    <property type="match status" value="3"/>
</dbReference>
<evidence type="ECO:0000256" key="6">
    <source>
        <dbReference type="ARBA" id="ARBA00022729"/>
    </source>
</evidence>
<keyword evidence="12" id="KW-0325">Glycoprotein</keyword>
<evidence type="ECO:0000256" key="11">
    <source>
        <dbReference type="ARBA" id="ARBA00023157"/>
    </source>
</evidence>
<evidence type="ECO:0000256" key="1">
    <source>
        <dbReference type="ARBA" id="ARBA00004251"/>
    </source>
</evidence>
<dbReference type="SMART" id="SM00187">
    <property type="entry name" value="INB"/>
    <property type="match status" value="1"/>
</dbReference>
<dbReference type="GO" id="GO:0008305">
    <property type="term" value="C:integrin complex"/>
    <property type="evidence" value="ECO:0007669"/>
    <property type="project" value="TreeGrafter"/>
</dbReference>
<accession>A0AAW0ID85</accession>
<feature type="disulfide bond" evidence="13">
    <location>
        <begin position="646"/>
        <end position="688"/>
    </location>
</feature>
<keyword evidence="14" id="KW-0130">Cell adhesion</keyword>
<feature type="disulfide bond" evidence="13">
    <location>
        <begin position="304"/>
        <end position="344"/>
    </location>
</feature>
<feature type="disulfide bond" evidence="13">
    <location>
        <begin position="111"/>
        <end position="495"/>
    </location>
</feature>
<dbReference type="SUPFAM" id="SSF103575">
    <property type="entry name" value="Plexin repeat"/>
    <property type="match status" value="1"/>
</dbReference>
<evidence type="ECO:0000256" key="3">
    <source>
        <dbReference type="ARBA" id="ARBA00022475"/>
    </source>
</evidence>
<dbReference type="PANTHER" id="PTHR10082:SF15">
    <property type="entry name" value="INTEGRIN BETA-2"/>
    <property type="match status" value="1"/>
</dbReference>
<feature type="disulfide bond" evidence="13">
    <location>
        <begin position="676"/>
        <end position="738"/>
    </location>
</feature>
<keyword evidence="11 13" id="KW-1015">Disulfide bond</keyword>
<dbReference type="InterPro" id="IPR036349">
    <property type="entry name" value="Integrin_bsu_tail_dom_sf"/>
</dbReference>
<dbReference type="GO" id="GO:0007229">
    <property type="term" value="P:integrin-mediated signaling pathway"/>
    <property type="evidence" value="ECO:0007669"/>
    <property type="project" value="UniProtKB-KW"/>
</dbReference>
<evidence type="ECO:0000256" key="5">
    <source>
        <dbReference type="ARBA" id="ARBA00022692"/>
    </source>
</evidence>
<feature type="disulfide bond" evidence="13">
    <location>
        <begin position="562"/>
        <end position="597"/>
    </location>
</feature>
<dbReference type="AlphaFoldDB" id="A0AAW0ID85"/>
<feature type="disulfide bond" evidence="13">
    <location>
        <begin position="132"/>
        <end position="148"/>
    </location>
</feature>
<dbReference type="SMART" id="SM01242">
    <property type="entry name" value="Integrin_B_tail"/>
    <property type="match status" value="1"/>
</dbReference>
<feature type="disulfide bond" evidence="13">
    <location>
        <begin position="531"/>
        <end position="545"/>
    </location>
</feature>
<keyword evidence="10 16" id="KW-0472">Membrane</keyword>
<feature type="disulfide bond" evidence="13">
    <location>
        <begin position="651"/>
        <end position="660"/>
    </location>
</feature>
<feature type="disulfide bond" evidence="13">
    <location>
        <begin position="520"/>
        <end position="529"/>
    </location>
</feature>
<name>A0AAW0ID85_MYOGA</name>
<dbReference type="InterPro" id="IPR033760">
    <property type="entry name" value="Integrin_beta_N"/>
</dbReference>
<evidence type="ECO:0000256" key="13">
    <source>
        <dbReference type="PIRSR" id="PIRSR002512-1"/>
    </source>
</evidence>
<keyword evidence="9 14" id="KW-0401">Integrin</keyword>
<evidence type="ECO:0000313" key="20">
    <source>
        <dbReference type="EMBL" id="KAK7812277.1"/>
    </source>
</evidence>
<dbReference type="GO" id="GO:0007159">
    <property type="term" value="P:leukocyte cell-cell adhesion"/>
    <property type="evidence" value="ECO:0007669"/>
    <property type="project" value="TreeGrafter"/>
</dbReference>
<dbReference type="Pfam" id="PF07974">
    <property type="entry name" value="EGF_2"/>
    <property type="match status" value="1"/>
</dbReference>
<feature type="domain" description="Integrin beta subunit VWA" evidence="17">
    <location>
        <begin position="118"/>
        <end position="495"/>
    </location>
</feature>
<dbReference type="FunFam" id="3.30.1680.10:FF:000012">
    <property type="entry name" value="Integrin beta"/>
    <property type="match status" value="1"/>
</dbReference>
<evidence type="ECO:0000256" key="12">
    <source>
        <dbReference type="ARBA" id="ARBA00023180"/>
    </source>
</evidence>
<dbReference type="InterPro" id="IPR057243">
    <property type="entry name" value="Integrin_I-EGF_CS"/>
</dbReference>
<feature type="region of interest" description="Disordered" evidence="15">
    <location>
        <begin position="783"/>
        <end position="809"/>
    </location>
</feature>
<evidence type="ECO:0000256" key="15">
    <source>
        <dbReference type="SAM" id="MobiDB-lite"/>
    </source>
</evidence>
<dbReference type="GO" id="GO:0019901">
    <property type="term" value="F:protein kinase binding"/>
    <property type="evidence" value="ECO:0007669"/>
    <property type="project" value="TreeGrafter"/>
</dbReference>
<dbReference type="SUPFAM" id="SSF53300">
    <property type="entry name" value="vWA-like"/>
    <property type="match status" value="1"/>
</dbReference>
<feature type="disulfide bond" evidence="13">
    <location>
        <begin position="644"/>
        <end position="649"/>
    </location>
</feature>
<dbReference type="Gene3D" id="3.30.1680.10">
    <property type="entry name" value="ligand-binding face of the semaphorins, domain 2"/>
    <property type="match status" value="1"/>
</dbReference>
<dbReference type="InterPro" id="IPR016201">
    <property type="entry name" value="PSI"/>
</dbReference>
<comment type="subcellular location">
    <subcellularLocation>
        <location evidence="1 14">Cell membrane</location>
        <topology evidence="1 14">Single-pass type I membrane protein</topology>
    </subcellularLocation>
</comment>
<dbReference type="EMBL" id="JBBHLL010000155">
    <property type="protein sequence ID" value="KAK7812277.1"/>
    <property type="molecule type" value="Genomic_DNA"/>
</dbReference>
<feature type="disulfide bond" evidence="13">
    <location>
        <begin position="605"/>
        <end position="610"/>
    </location>
</feature>
<keyword evidence="6" id="KW-0732">Signal</keyword>
<dbReference type="InterPro" id="IPR015439">
    <property type="entry name" value="Integrin_b-2_sf"/>
</dbReference>
<dbReference type="PRINTS" id="PR01186">
    <property type="entry name" value="INTEGRINB"/>
</dbReference>
<evidence type="ECO:0000256" key="16">
    <source>
        <dbReference type="SAM" id="Phobius"/>
    </source>
</evidence>
<protein>
    <recommendedName>
        <fullName evidence="14">Integrin beta</fullName>
    </recommendedName>
</protein>
<feature type="domain" description="PSI" evidence="18">
    <location>
        <begin position="669"/>
        <end position="714"/>
    </location>
</feature>